<evidence type="ECO:0000256" key="1">
    <source>
        <dbReference type="SAM" id="MobiDB-lite"/>
    </source>
</evidence>
<keyword evidence="4" id="KW-1185">Reference proteome</keyword>
<evidence type="ECO:0000313" key="3">
    <source>
        <dbReference type="EMBL" id="CAJ2499813.1"/>
    </source>
</evidence>
<name>A0AAI8V7M3_9PEZI</name>
<feature type="compositionally biased region" description="Low complexity" evidence="1">
    <location>
        <begin position="228"/>
        <end position="298"/>
    </location>
</feature>
<feature type="chain" id="PRO_5042598828" evidence="2">
    <location>
        <begin position="25"/>
        <end position="318"/>
    </location>
</feature>
<evidence type="ECO:0000313" key="4">
    <source>
        <dbReference type="Proteomes" id="UP001295740"/>
    </source>
</evidence>
<protein>
    <submittedName>
        <fullName evidence="3">Uu.00g026660.m01.CDS01</fullName>
    </submittedName>
</protein>
<reference evidence="3" key="1">
    <citation type="submission" date="2023-10" db="EMBL/GenBank/DDBJ databases">
        <authorList>
            <person name="Hackl T."/>
        </authorList>
    </citation>
    <scope>NUCLEOTIDE SEQUENCE</scope>
</reference>
<keyword evidence="2" id="KW-0732">Signal</keyword>
<dbReference type="EMBL" id="CAUWAG010000003">
    <property type="protein sequence ID" value="CAJ2499813.1"/>
    <property type="molecule type" value="Genomic_DNA"/>
</dbReference>
<proteinExistence type="predicted"/>
<sequence>MTPHSLKPMVLGLALAFSIQPAASSFSLDTAVQDYWYYVHNHLADTTSQACLDAYSADIDCDITLLGLVSSGSPNFNPGPDDLERTCVPSCSDSLDTWVQNVKKACSADGDGALVSGNELPKPQVPVSVIGEVFQYEYAWACSKNSSGWCYFNYQTSSEWADVDFTCTNECATQFMTNGNNLPGSKYWFQVYELADRSDWWKTQWAEGYQHALECAGEDANSTLTAGSSASTVPADATATDTTETGSATSATATATDSETDATSTSSDSIQITASEPTTSSSSSTSPTATLTPATGTAGRLSPPSIFLAWRWISSLSR</sequence>
<dbReference type="AlphaFoldDB" id="A0AAI8V7M3"/>
<evidence type="ECO:0000256" key="2">
    <source>
        <dbReference type="SAM" id="SignalP"/>
    </source>
</evidence>
<feature type="signal peptide" evidence="2">
    <location>
        <begin position="1"/>
        <end position="24"/>
    </location>
</feature>
<accession>A0AAI8V7M3</accession>
<comment type="caution">
    <text evidence="3">The sequence shown here is derived from an EMBL/GenBank/DDBJ whole genome shotgun (WGS) entry which is preliminary data.</text>
</comment>
<organism evidence="3 4">
    <name type="scientific">Anthostomella pinea</name>
    <dbReference type="NCBI Taxonomy" id="933095"/>
    <lineage>
        <taxon>Eukaryota</taxon>
        <taxon>Fungi</taxon>
        <taxon>Dikarya</taxon>
        <taxon>Ascomycota</taxon>
        <taxon>Pezizomycotina</taxon>
        <taxon>Sordariomycetes</taxon>
        <taxon>Xylariomycetidae</taxon>
        <taxon>Xylariales</taxon>
        <taxon>Xylariaceae</taxon>
        <taxon>Anthostomella</taxon>
    </lineage>
</organism>
<gene>
    <name evidence="3" type="ORF">KHLLAP_LOCUS281</name>
</gene>
<feature type="region of interest" description="Disordered" evidence="1">
    <location>
        <begin position="224"/>
        <end position="300"/>
    </location>
</feature>
<dbReference type="Proteomes" id="UP001295740">
    <property type="component" value="Unassembled WGS sequence"/>
</dbReference>